<dbReference type="RefSeq" id="WP_274611772.1">
    <property type="nucleotide sequence ID" value="NZ_QTKU01000002.1"/>
</dbReference>
<dbReference type="Proteomes" id="UP000705379">
    <property type="component" value="Unassembled WGS sequence"/>
</dbReference>
<feature type="modified residue" description="4-aspartylphosphate" evidence="2">
    <location>
        <position position="58"/>
    </location>
</feature>
<accession>A0A944GSB4</accession>
<dbReference type="Gene3D" id="3.40.50.2300">
    <property type="match status" value="1"/>
</dbReference>
<dbReference type="SUPFAM" id="SSF46894">
    <property type="entry name" value="C-terminal effector domain of the bipartite response regulators"/>
    <property type="match status" value="1"/>
</dbReference>
<keyword evidence="1" id="KW-0238">DNA-binding</keyword>
<dbReference type="CDD" id="cd17569">
    <property type="entry name" value="REC_HupR-like"/>
    <property type="match status" value="1"/>
</dbReference>
<organism evidence="4 5">
    <name type="scientific">Roseibium polysiphoniae</name>
    <dbReference type="NCBI Taxonomy" id="2571221"/>
    <lineage>
        <taxon>Bacteria</taxon>
        <taxon>Pseudomonadati</taxon>
        <taxon>Pseudomonadota</taxon>
        <taxon>Alphaproteobacteria</taxon>
        <taxon>Hyphomicrobiales</taxon>
        <taxon>Stappiaceae</taxon>
        <taxon>Roseibium</taxon>
    </lineage>
</organism>
<dbReference type="InterPro" id="IPR039420">
    <property type="entry name" value="WalR-like"/>
</dbReference>
<dbReference type="PROSITE" id="PS50110">
    <property type="entry name" value="RESPONSE_REGULATORY"/>
    <property type="match status" value="1"/>
</dbReference>
<dbReference type="InterPro" id="IPR000792">
    <property type="entry name" value="Tscrpt_reg_LuxR_C"/>
</dbReference>
<dbReference type="GO" id="GO:0003677">
    <property type="term" value="F:DNA binding"/>
    <property type="evidence" value="ECO:0007669"/>
    <property type="project" value="UniProtKB-KW"/>
</dbReference>
<dbReference type="PANTHER" id="PTHR43214:SF44">
    <property type="entry name" value="TWO-COMPONENT RESPONSE REGULATOR"/>
    <property type="match status" value="1"/>
</dbReference>
<dbReference type="PANTHER" id="PTHR43214">
    <property type="entry name" value="TWO-COMPONENT RESPONSE REGULATOR"/>
    <property type="match status" value="1"/>
</dbReference>
<dbReference type="InterPro" id="IPR036388">
    <property type="entry name" value="WH-like_DNA-bd_sf"/>
</dbReference>
<proteinExistence type="predicted"/>
<dbReference type="InterPro" id="IPR001789">
    <property type="entry name" value="Sig_transdc_resp-reg_receiver"/>
</dbReference>
<reference evidence="4" key="2">
    <citation type="journal article" date="2021" name="Microorganisms">
        <title>Bacterial Dimethylsulfoniopropionate Biosynthesis in the East China Sea.</title>
        <authorList>
            <person name="Liu J."/>
            <person name="Zhang Y."/>
            <person name="Liu J."/>
            <person name="Zhong H."/>
            <person name="Williams B.T."/>
            <person name="Zheng Y."/>
            <person name="Curson A.R.J."/>
            <person name="Sun C."/>
            <person name="Sun H."/>
            <person name="Song D."/>
            <person name="Wagner Mackenzie B."/>
            <person name="Bermejo Martinez A."/>
            <person name="Todd J.D."/>
            <person name="Zhang X.H."/>
        </authorList>
    </citation>
    <scope>NUCLEOTIDE SEQUENCE</scope>
    <source>
        <strain evidence="4">AESS21</strain>
    </source>
</reference>
<keyword evidence="2" id="KW-0597">Phosphoprotein</keyword>
<dbReference type="EMBL" id="QTKU01000002">
    <property type="protein sequence ID" value="MBS8260648.1"/>
    <property type="molecule type" value="Genomic_DNA"/>
</dbReference>
<evidence type="ECO:0000313" key="4">
    <source>
        <dbReference type="EMBL" id="MBS8260648.1"/>
    </source>
</evidence>
<dbReference type="InterPro" id="IPR016032">
    <property type="entry name" value="Sig_transdc_resp-reg_C-effctor"/>
</dbReference>
<dbReference type="GO" id="GO:0006355">
    <property type="term" value="P:regulation of DNA-templated transcription"/>
    <property type="evidence" value="ECO:0007669"/>
    <property type="project" value="InterPro"/>
</dbReference>
<comment type="caution">
    <text evidence="4">The sequence shown here is derived from an EMBL/GenBank/DDBJ whole genome shotgun (WGS) entry which is preliminary data.</text>
</comment>
<reference evidence="4" key="1">
    <citation type="submission" date="2018-08" db="EMBL/GenBank/DDBJ databases">
        <authorList>
            <person name="Jin W."/>
            <person name="Wang H."/>
            <person name="Yang Y."/>
            <person name="Li M."/>
            <person name="Liu J."/>
        </authorList>
    </citation>
    <scope>NUCLEOTIDE SEQUENCE</scope>
    <source>
        <strain evidence="4">AESS21</strain>
    </source>
</reference>
<evidence type="ECO:0000256" key="2">
    <source>
        <dbReference type="PROSITE-ProRule" id="PRU00169"/>
    </source>
</evidence>
<gene>
    <name evidence="4" type="ORF">DYI23_10495</name>
</gene>
<dbReference type="AlphaFoldDB" id="A0A944GSB4"/>
<feature type="domain" description="Response regulatory" evidence="3">
    <location>
        <begin position="7"/>
        <end position="125"/>
    </location>
</feature>
<dbReference type="SUPFAM" id="SSF52172">
    <property type="entry name" value="CheY-like"/>
    <property type="match status" value="1"/>
</dbReference>
<evidence type="ECO:0000313" key="5">
    <source>
        <dbReference type="Proteomes" id="UP000705379"/>
    </source>
</evidence>
<dbReference type="GO" id="GO:0000160">
    <property type="term" value="P:phosphorelay signal transduction system"/>
    <property type="evidence" value="ECO:0007669"/>
    <property type="project" value="InterPro"/>
</dbReference>
<dbReference type="SMART" id="SM00448">
    <property type="entry name" value="REC"/>
    <property type="match status" value="1"/>
</dbReference>
<evidence type="ECO:0000256" key="1">
    <source>
        <dbReference type="ARBA" id="ARBA00023125"/>
    </source>
</evidence>
<dbReference type="Gene3D" id="1.10.10.10">
    <property type="entry name" value="Winged helix-like DNA-binding domain superfamily/Winged helix DNA-binding domain"/>
    <property type="match status" value="1"/>
</dbReference>
<dbReference type="SMART" id="SM00421">
    <property type="entry name" value="HTH_LUXR"/>
    <property type="match status" value="1"/>
</dbReference>
<evidence type="ECO:0000259" key="3">
    <source>
        <dbReference type="PROSITE" id="PS50110"/>
    </source>
</evidence>
<name>A0A944GSB4_9HYPH</name>
<dbReference type="Pfam" id="PF00196">
    <property type="entry name" value="GerE"/>
    <property type="match status" value="1"/>
</dbReference>
<protein>
    <submittedName>
        <fullName evidence="4">Response regulator</fullName>
    </submittedName>
</protein>
<dbReference type="InterPro" id="IPR011006">
    <property type="entry name" value="CheY-like_superfamily"/>
</dbReference>
<sequence>MLRTRSHILFVDDEPNMLSSLQRAMRPLQQTWDMTFESNPHQALALVNSHPPDVVVSDLRMPGMSGIELIEQIRQQAPGHSEYILLTGNADLASAIDAINKTGVFRFLTKPCASGSLIDAIEAALATIKAVTERPGRMATAALSAMSPAVAVVDQTGKVAYCNDSAEDVLRTHRGIVIDRQGGISVTTAHAGEFKLTVKKAAEDVNTPPKFVTLSDPEDLEPLTAVIMPVGQQRAVVMFTVPGRFSPPSLDSLVELFGLTRVEATLAQTIASGGTVEDAALNCKVTLETARTYLKRIFQKMGVRRQVDLVQLILTTPATFVRSQSRAV</sequence>
<dbReference type="Pfam" id="PF00072">
    <property type="entry name" value="Response_reg"/>
    <property type="match status" value="1"/>
</dbReference>